<gene>
    <name evidence="1" type="ORF">MNBD_GAMMA07-2548</name>
</gene>
<dbReference type="AlphaFoldDB" id="A0A3B0XGX8"/>
<organism evidence="1">
    <name type="scientific">hydrothermal vent metagenome</name>
    <dbReference type="NCBI Taxonomy" id="652676"/>
    <lineage>
        <taxon>unclassified sequences</taxon>
        <taxon>metagenomes</taxon>
        <taxon>ecological metagenomes</taxon>
    </lineage>
</organism>
<evidence type="ECO:0000313" key="1">
    <source>
        <dbReference type="EMBL" id="VAW55866.1"/>
    </source>
</evidence>
<accession>A0A3B0XGX8</accession>
<name>A0A3B0XGX8_9ZZZZ</name>
<protein>
    <submittedName>
        <fullName evidence="1">Uncharacterized protein</fullName>
    </submittedName>
</protein>
<reference evidence="1" key="1">
    <citation type="submission" date="2018-06" db="EMBL/GenBank/DDBJ databases">
        <authorList>
            <person name="Zhirakovskaya E."/>
        </authorList>
    </citation>
    <scope>NUCLEOTIDE SEQUENCE</scope>
</reference>
<proteinExistence type="predicted"/>
<dbReference type="EMBL" id="UOFF01000131">
    <property type="protein sequence ID" value="VAW55866.1"/>
    <property type="molecule type" value="Genomic_DNA"/>
</dbReference>
<sequence>MINYTQSVMHLGGIVPDVIETPFNSLHLSRGQPA</sequence>